<evidence type="ECO:0000256" key="1">
    <source>
        <dbReference type="SAM" id="Phobius"/>
    </source>
</evidence>
<feature type="transmembrane region" description="Helical" evidence="1">
    <location>
        <begin position="20"/>
        <end position="39"/>
    </location>
</feature>
<evidence type="ECO:0000313" key="2">
    <source>
        <dbReference type="EMBL" id="ERK04221.1"/>
    </source>
</evidence>
<keyword evidence="1" id="KW-0812">Transmembrane</keyword>
<keyword evidence="3" id="KW-1185">Reference proteome</keyword>
<comment type="caution">
    <text evidence="2">The sequence shown here is derived from an EMBL/GenBank/DDBJ whole genome shotgun (WGS) entry which is preliminary data.</text>
</comment>
<proteinExistence type="predicted"/>
<gene>
    <name evidence="2" type="ORF">HMPREF1218_1038</name>
</gene>
<name>U2LIY4_9BACT</name>
<dbReference type="EMBL" id="AWET01000004">
    <property type="protein sequence ID" value="ERK04221.1"/>
    <property type="molecule type" value="Genomic_DNA"/>
</dbReference>
<sequence>MIDLQKLIGCIKNNQFPRGIYVLSFFWQPLFTFLLFHRFPFHLPIFFLSLHRFQCIRHNEADTD</sequence>
<dbReference type="AlphaFoldDB" id="U2LIY4"/>
<accession>U2LIY4</accession>
<organism evidence="2 3">
    <name type="scientific">Hoylesella pleuritidis F0068</name>
    <dbReference type="NCBI Taxonomy" id="1081904"/>
    <lineage>
        <taxon>Bacteria</taxon>
        <taxon>Pseudomonadati</taxon>
        <taxon>Bacteroidota</taxon>
        <taxon>Bacteroidia</taxon>
        <taxon>Bacteroidales</taxon>
        <taxon>Prevotellaceae</taxon>
        <taxon>Hoylesella</taxon>
    </lineage>
</organism>
<reference evidence="2 3" key="1">
    <citation type="submission" date="2013-08" db="EMBL/GenBank/DDBJ databases">
        <authorList>
            <person name="Durkin A.S."/>
            <person name="Haft D.R."/>
            <person name="McCorrison J."/>
            <person name="Torralba M."/>
            <person name="Gillis M."/>
            <person name="Haft D.H."/>
            <person name="Methe B."/>
            <person name="Sutton G."/>
            <person name="Nelson K.E."/>
        </authorList>
    </citation>
    <scope>NUCLEOTIDE SEQUENCE [LARGE SCALE GENOMIC DNA]</scope>
    <source>
        <strain evidence="2 3">F0068</strain>
    </source>
</reference>
<keyword evidence="1" id="KW-1133">Transmembrane helix</keyword>
<keyword evidence="1" id="KW-0472">Membrane</keyword>
<protein>
    <submittedName>
        <fullName evidence="2">Uncharacterized protein</fullName>
    </submittedName>
</protein>
<dbReference type="Proteomes" id="UP000016600">
    <property type="component" value="Unassembled WGS sequence"/>
</dbReference>
<evidence type="ECO:0000313" key="3">
    <source>
        <dbReference type="Proteomes" id="UP000016600"/>
    </source>
</evidence>